<feature type="transmembrane region" description="Helical" evidence="1">
    <location>
        <begin position="77"/>
        <end position="94"/>
    </location>
</feature>
<evidence type="ECO:0008006" key="4">
    <source>
        <dbReference type="Google" id="ProtNLM"/>
    </source>
</evidence>
<accession>A0ABD6CW50</accession>
<evidence type="ECO:0000313" key="2">
    <source>
        <dbReference type="EMBL" id="MFD1633270.1"/>
    </source>
</evidence>
<dbReference type="EMBL" id="JBHUDL010000009">
    <property type="protein sequence ID" value="MFD1633270.1"/>
    <property type="molecule type" value="Genomic_DNA"/>
</dbReference>
<sequence>MERRRWRRTVVGIATLNVVWSLAGVLSGERFTVGPASGWVLFGGALLLLTPVFYYALYRLTGAVRAADGPWRPNPRVWAAGGVVVSLLGSVAFLNPMTHYVAGLYLVQRARKSTGAPP</sequence>
<evidence type="ECO:0000256" key="1">
    <source>
        <dbReference type="SAM" id="Phobius"/>
    </source>
</evidence>
<feature type="transmembrane region" description="Helical" evidence="1">
    <location>
        <begin position="39"/>
        <end position="57"/>
    </location>
</feature>
<keyword evidence="1" id="KW-0812">Transmembrane</keyword>
<comment type="caution">
    <text evidence="2">The sequence shown here is derived from an EMBL/GenBank/DDBJ whole genome shotgun (WGS) entry which is preliminary data.</text>
</comment>
<gene>
    <name evidence="2" type="ORF">ACFSBJ_05915</name>
</gene>
<dbReference type="RefSeq" id="WP_256405837.1">
    <property type="nucleotide sequence ID" value="NZ_CP187151.1"/>
</dbReference>
<keyword evidence="1" id="KW-1133">Transmembrane helix</keyword>
<organism evidence="2 3">
    <name type="scientific">Haloplanus ruber</name>
    <dbReference type="NCBI Taxonomy" id="869892"/>
    <lineage>
        <taxon>Archaea</taxon>
        <taxon>Methanobacteriati</taxon>
        <taxon>Methanobacteriota</taxon>
        <taxon>Stenosarchaea group</taxon>
        <taxon>Halobacteria</taxon>
        <taxon>Halobacteriales</taxon>
        <taxon>Haloferacaceae</taxon>
        <taxon>Haloplanus</taxon>
    </lineage>
</organism>
<dbReference type="AlphaFoldDB" id="A0ABD6CW50"/>
<reference evidence="2 3" key="1">
    <citation type="journal article" date="2019" name="Int. J. Syst. Evol. Microbiol.">
        <title>The Global Catalogue of Microorganisms (GCM) 10K type strain sequencing project: providing services to taxonomists for standard genome sequencing and annotation.</title>
        <authorList>
            <consortium name="The Broad Institute Genomics Platform"/>
            <consortium name="The Broad Institute Genome Sequencing Center for Infectious Disease"/>
            <person name="Wu L."/>
            <person name="Ma J."/>
        </authorList>
    </citation>
    <scope>NUCLEOTIDE SEQUENCE [LARGE SCALE GENOMIC DNA]</scope>
    <source>
        <strain evidence="2 3">CGMCC 1.10594</strain>
    </source>
</reference>
<feature type="transmembrane region" description="Helical" evidence="1">
    <location>
        <begin position="9"/>
        <end position="27"/>
    </location>
</feature>
<protein>
    <recommendedName>
        <fullName evidence="4">Integral membrane protein</fullName>
    </recommendedName>
</protein>
<keyword evidence="3" id="KW-1185">Reference proteome</keyword>
<dbReference type="Proteomes" id="UP001597075">
    <property type="component" value="Unassembled WGS sequence"/>
</dbReference>
<keyword evidence="1" id="KW-0472">Membrane</keyword>
<proteinExistence type="predicted"/>
<name>A0ABD6CW50_9EURY</name>
<evidence type="ECO:0000313" key="3">
    <source>
        <dbReference type="Proteomes" id="UP001597075"/>
    </source>
</evidence>